<dbReference type="Proteomes" id="UP001183604">
    <property type="component" value="Unassembled WGS sequence"/>
</dbReference>
<accession>A0ABU2AHX0</accession>
<gene>
    <name evidence="1" type="ORF">J2S69_000498</name>
</gene>
<dbReference type="RefSeq" id="WP_310283701.1">
    <property type="nucleotide sequence ID" value="NZ_BAAAOM010000002.1"/>
</dbReference>
<proteinExistence type="predicted"/>
<sequence length="87" mass="9632">MSIYTNRERIAKQQKARIAAQSAAAEGLAAALRDLREDWAEVQSGAMEALGYGDNVFDDVMGYLDDYLARIRSGEYGAEVLRRSEGE</sequence>
<dbReference type="EMBL" id="JAVDYD010000001">
    <property type="protein sequence ID" value="MDR7336779.1"/>
    <property type="molecule type" value="Genomic_DNA"/>
</dbReference>
<evidence type="ECO:0000313" key="2">
    <source>
        <dbReference type="Proteomes" id="UP001183604"/>
    </source>
</evidence>
<reference evidence="1 2" key="1">
    <citation type="submission" date="2023-07" db="EMBL/GenBank/DDBJ databases">
        <title>Sequencing the genomes of 1000 actinobacteria strains.</title>
        <authorList>
            <person name="Klenk H.-P."/>
        </authorList>
    </citation>
    <scope>NUCLEOTIDE SEQUENCE [LARGE SCALE GENOMIC DNA]</scope>
    <source>
        <strain evidence="1 2">DSM 44724</strain>
    </source>
</reference>
<name>A0ABU2AHX0_9ACTN</name>
<organism evidence="1 2">
    <name type="scientific">Glycomyces lechevalierae</name>
    <dbReference type="NCBI Taxonomy" id="256034"/>
    <lineage>
        <taxon>Bacteria</taxon>
        <taxon>Bacillati</taxon>
        <taxon>Actinomycetota</taxon>
        <taxon>Actinomycetes</taxon>
        <taxon>Glycomycetales</taxon>
        <taxon>Glycomycetaceae</taxon>
        <taxon>Glycomyces</taxon>
    </lineage>
</organism>
<comment type="caution">
    <text evidence="1">The sequence shown here is derived from an EMBL/GenBank/DDBJ whole genome shotgun (WGS) entry which is preliminary data.</text>
</comment>
<evidence type="ECO:0000313" key="1">
    <source>
        <dbReference type="EMBL" id="MDR7336779.1"/>
    </source>
</evidence>
<keyword evidence="2" id="KW-1185">Reference proteome</keyword>
<protein>
    <submittedName>
        <fullName evidence="1">Uncharacterized protein</fullName>
    </submittedName>
</protein>